<dbReference type="InterPro" id="IPR016151">
    <property type="entry name" value="DNA_mismatch_repair_MutS_N"/>
</dbReference>
<dbReference type="InterPro" id="IPR007860">
    <property type="entry name" value="DNA_mmatch_repair_MutS_con_dom"/>
</dbReference>
<dbReference type="InterPro" id="IPR036187">
    <property type="entry name" value="DNA_mismatch_repair_MutS_sf"/>
</dbReference>
<evidence type="ECO:0000256" key="8">
    <source>
        <dbReference type="ARBA" id="ARBA00024647"/>
    </source>
</evidence>
<dbReference type="HAMAP" id="MF_00096">
    <property type="entry name" value="MutS"/>
    <property type="match status" value="1"/>
</dbReference>
<evidence type="ECO:0000256" key="4">
    <source>
        <dbReference type="ARBA" id="ARBA00022763"/>
    </source>
</evidence>
<dbReference type="GO" id="GO:0005524">
    <property type="term" value="F:ATP binding"/>
    <property type="evidence" value="ECO:0007669"/>
    <property type="project" value="UniProtKB-UniRule"/>
</dbReference>
<dbReference type="InterPro" id="IPR045076">
    <property type="entry name" value="MutS"/>
</dbReference>
<dbReference type="InterPro" id="IPR017261">
    <property type="entry name" value="DNA_mismatch_repair_MutS/MSH"/>
</dbReference>
<dbReference type="Pfam" id="PF05192">
    <property type="entry name" value="MutS_III"/>
    <property type="match status" value="1"/>
</dbReference>
<dbReference type="GO" id="GO:0005829">
    <property type="term" value="C:cytosol"/>
    <property type="evidence" value="ECO:0007669"/>
    <property type="project" value="TreeGrafter"/>
</dbReference>
<feature type="domain" description="DNA mismatch repair proteins mutS family" evidence="11">
    <location>
        <begin position="691"/>
        <end position="707"/>
    </location>
</feature>
<feature type="binding site" evidence="9">
    <location>
        <begin position="617"/>
        <end position="624"/>
    </location>
    <ligand>
        <name>ATP</name>
        <dbReference type="ChEBI" id="CHEBI:30616"/>
    </ligand>
</feature>
<dbReference type="InterPro" id="IPR007861">
    <property type="entry name" value="DNA_mismatch_repair_MutS_clamp"/>
</dbReference>
<dbReference type="Proteomes" id="UP000019591">
    <property type="component" value="Chromosome"/>
</dbReference>
<comment type="function">
    <text evidence="8 9">This protein is involved in the repair of mismatches in DNA. It is possible that it carries out the mismatch recognition step. This protein has a weak ATPase activity.</text>
</comment>
<protein>
    <recommendedName>
        <fullName evidence="2 9">DNA mismatch repair protein MutS</fullName>
    </recommendedName>
</protein>
<dbReference type="GO" id="GO:0006298">
    <property type="term" value="P:mismatch repair"/>
    <property type="evidence" value="ECO:0007669"/>
    <property type="project" value="UniProtKB-UniRule"/>
</dbReference>
<evidence type="ECO:0000256" key="2">
    <source>
        <dbReference type="ARBA" id="ARBA00021982"/>
    </source>
</evidence>
<dbReference type="PANTHER" id="PTHR11361">
    <property type="entry name" value="DNA MISMATCH REPAIR PROTEIN MUTS FAMILY MEMBER"/>
    <property type="match status" value="1"/>
</dbReference>
<keyword evidence="5 9" id="KW-0067">ATP-binding</keyword>
<name>W8TFI5_PEPAC</name>
<organism evidence="12 13">
    <name type="scientific">Peptoclostridium acidaminophilum DSM 3953</name>
    <dbReference type="NCBI Taxonomy" id="1286171"/>
    <lineage>
        <taxon>Bacteria</taxon>
        <taxon>Bacillati</taxon>
        <taxon>Bacillota</taxon>
        <taxon>Clostridia</taxon>
        <taxon>Peptostreptococcales</taxon>
        <taxon>Peptoclostridiaceae</taxon>
        <taxon>Peptoclostridium</taxon>
    </lineage>
</organism>
<dbReference type="SUPFAM" id="SSF52540">
    <property type="entry name" value="P-loop containing nucleoside triphosphate hydrolases"/>
    <property type="match status" value="1"/>
</dbReference>
<evidence type="ECO:0000256" key="1">
    <source>
        <dbReference type="ARBA" id="ARBA00006271"/>
    </source>
</evidence>
<dbReference type="Gene3D" id="1.10.1420.10">
    <property type="match status" value="2"/>
</dbReference>
<dbReference type="NCBIfam" id="TIGR01070">
    <property type="entry name" value="mutS1"/>
    <property type="match status" value="1"/>
</dbReference>
<evidence type="ECO:0000256" key="9">
    <source>
        <dbReference type="HAMAP-Rule" id="MF_00096"/>
    </source>
</evidence>
<dbReference type="InterPro" id="IPR027417">
    <property type="entry name" value="P-loop_NTPase"/>
</dbReference>
<dbReference type="FunFam" id="3.40.50.300:FF:000870">
    <property type="entry name" value="MutS protein homolog 4"/>
    <property type="match status" value="1"/>
</dbReference>
<dbReference type="NCBIfam" id="NF003810">
    <property type="entry name" value="PRK05399.1"/>
    <property type="match status" value="1"/>
</dbReference>
<dbReference type="GO" id="GO:0003684">
    <property type="term" value="F:damaged DNA binding"/>
    <property type="evidence" value="ECO:0007669"/>
    <property type="project" value="UniProtKB-UniRule"/>
</dbReference>
<dbReference type="SUPFAM" id="SSF55271">
    <property type="entry name" value="DNA repair protein MutS, domain I"/>
    <property type="match status" value="1"/>
</dbReference>
<evidence type="ECO:0000313" key="13">
    <source>
        <dbReference type="Proteomes" id="UP000019591"/>
    </source>
</evidence>
<dbReference type="FunFam" id="1.10.1420.10:FF:000001">
    <property type="entry name" value="DNA mismatch repair protein MutS"/>
    <property type="match status" value="1"/>
</dbReference>
<evidence type="ECO:0000256" key="5">
    <source>
        <dbReference type="ARBA" id="ARBA00022840"/>
    </source>
</evidence>
<reference evidence="12 13" key="1">
    <citation type="journal article" date="2014" name="Genome Announc.">
        <title>Complete Genome Sequence of Amino Acid-Utilizing Eubacterium acidaminophilum al-2 (DSM 3953).</title>
        <authorList>
            <person name="Poehlein A."/>
            <person name="Andreesen J.R."/>
            <person name="Daniel R."/>
        </authorList>
    </citation>
    <scope>NUCLEOTIDE SEQUENCE [LARGE SCALE GENOMIC DNA]</scope>
    <source>
        <strain evidence="12 13">DSM 3953</strain>
    </source>
</reference>
<dbReference type="KEGG" id="eac:EAL2_c12980"/>
<dbReference type="STRING" id="1286171.EAL2_c12980"/>
<evidence type="ECO:0000256" key="7">
    <source>
        <dbReference type="ARBA" id="ARBA00023204"/>
    </source>
</evidence>
<evidence type="ECO:0000256" key="3">
    <source>
        <dbReference type="ARBA" id="ARBA00022741"/>
    </source>
</evidence>
<dbReference type="HOGENOM" id="CLU_002472_4_0_9"/>
<gene>
    <name evidence="9 12" type="primary">mutS</name>
    <name evidence="12" type="ORF">EAL2_c12980</name>
</gene>
<accession>W8TFI5</accession>
<dbReference type="GO" id="GO:0140664">
    <property type="term" value="F:ATP-dependent DNA damage sensor activity"/>
    <property type="evidence" value="ECO:0007669"/>
    <property type="project" value="InterPro"/>
</dbReference>
<dbReference type="InterPro" id="IPR007696">
    <property type="entry name" value="DNA_mismatch_repair_MutS_core"/>
</dbReference>
<keyword evidence="13" id="KW-1185">Reference proteome</keyword>
<dbReference type="SUPFAM" id="SSF48334">
    <property type="entry name" value="DNA repair protein MutS, domain III"/>
    <property type="match status" value="1"/>
</dbReference>
<dbReference type="Gene3D" id="3.40.50.300">
    <property type="entry name" value="P-loop containing nucleotide triphosphate hydrolases"/>
    <property type="match status" value="1"/>
</dbReference>
<dbReference type="eggNOG" id="COG0249">
    <property type="taxonomic scope" value="Bacteria"/>
</dbReference>
<dbReference type="SUPFAM" id="SSF53150">
    <property type="entry name" value="DNA repair protein MutS, domain II"/>
    <property type="match status" value="1"/>
</dbReference>
<dbReference type="Pfam" id="PF05188">
    <property type="entry name" value="MutS_II"/>
    <property type="match status" value="1"/>
</dbReference>
<dbReference type="InterPro" id="IPR007695">
    <property type="entry name" value="DNA_mismatch_repair_MutS-lik_N"/>
</dbReference>
<dbReference type="PIRSF" id="PIRSF037677">
    <property type="entry name" value="DNA_mis_repair_Msh6"/>
    <property type="match status" value="1"/>
</dbReference>
<comment type="similarity">
    <text evidence="1 9 10">Belongs to the DNA mismatch repair MutS family.</text>
</comment>
<dbReference type="PROSITE" id="PS00486">
    <property type="entry name" value="DNA_MISMATCH_REPAIR_2"/>
    <property type="match status" value="1"/>
</dbReference>
<dbReference type="Pfam" id="PF05190">
    <property type="entry name" value="MutS_IV"/>
    <property type="match status" value="1"/>
</dbReference>
<keyword evidence="6 9" id="KW-0238">DNA-binding</keyword>
<dbReference type="Pfam" id="PF01624">
    <property type="entry name" value="MutS_I"/>
    <property type="match status" value="1"/>
</dbReference>
<evidence type="ECO:0000256" key="10">
    <source>
        <dbReference type="RuleBase" id="RU003756"/>
    </source>
</evidence>
<sequence>MIDKLTPMMKQYMEIKEQHKDCILFFRLGDFYEMFFEDAETAAAILEIALTGKSCGLEERAPMCGVPYHAADSYIAKLIQSGLKVAICEQMEDPSATKGIVRREVVRIISPGTVLDDSYLETKKSNYLMAIYRDEHSGDYGVSYVDITVGELRCTHIGEGELQDEIIKVQPSEIIYNCDTCASFFKKHPQLCIAYINENSREHFLNDEELLFKYFSRTHIEGKGLSEPVQKSLVGLLSYIGLTQNHIAANISSINLYSSNDYMKLDSFTRRNLELTQTIMGNSKKGSLLHILDKTRTSMGGRLLKKWVDEPLLSREQIDSRLELVCELYSDFSLREDIAAELKGIYDIERLCGKIAFEKINPKELVNLKLSLSKVPLIKRLLMSSSCTKLKELSEDVDELDDIRGIIEAAILDEPSYSSKDGNIIKSSYDPKVGELRELTQNGARLIRSIEEKEREATGIKSLKIGYNKVFGYYIDITKTNLRQTEVPEGYTRKQTLSNSERFITQELKLAEEKILTAQDKIKNLEYEIFVEIRNKIYQSIGRLQATARTMAQLDALNSLASVAYDNGYVKPELNLEGLLDIKNGRHPVIEKMIGHENFIPNDISQSRIKDINIITGPNMAGKSTYMRQTALICLMAHIGSFVPADEARIALLDRIYTRVGASDDLSQGQSTFMVEMSEVAHILSNATKDSLVVLDEIGRGTSTYDGLSLAWAIVDYIHSSIRCKTLFATHYHELTELEAELERVQNFSVAVKEDGEDVIFLRKIVPGGTDKSYGIHVAKLAKLPAEVIEKSSSILSSLEETKIAHNKKSIASSGNLRPAETEIKVNDAQLDMFSYKKDALLKELTDMDIMKMTPIDAMNCLYRIQNEARTLGDDTFE</sequence>
<keyword evidence="4 9" id="KW-0227">DNA damage</keyword>
<dbReference type="InterPro" id="IPR036678">
    <property type="entry name" value="MutS_con_dom_sf"/>
</dbReference>
<dbReference type="InterPro" id="IPR005748">
    <property type="entry name" value="DNA_mismatch_repair_MutS"/>
</dbReference>
<dbReference type="CDD" id="cd03284">
    <property type="entry name" value="ABC_MutS1"/>
    <property type="match status" value="1"/>
</dbReference>
<evidence type="ECO:0000259" key="11">
    <source>
        <dbReference type="PROSITE" id="PS00486"/>
    </source>
</evidence>
<keyword evidence="3 9" id="KW-0547">Nucleotide-binding</keyword>
<dbReference type="SMART" id="SM00534">
    <property type="entry name" value="MUTSac"/>
    <property type="match status" value="1"/>
</dbReference>
<dbReference type="SMART" id="SM00533">
    <property type="entry name" value="MUTSd"/>
    <property type="match status" value="1"/>
</dbReference>
<dbReference type="Gene3D" id="3.40.1170.10">
    <property type="entry name" value="DNA repair protein MutS, domain I"/>
    <property type="match status" value="1"/>
</dbReference>
<dbReference type="FunFam" id="3.40.1170.10:FF:000001">
    <property type="entry name" value="DNA mismatch repair protein MutS"/>
    <property type="match status" value="1"/>
</dbReference>
<evidence type="ECO:0000313" key="12">
    <source>
        <dbReference type="EMBL" id="AHM56593.1"/>
    </source>
</evidence>
<dbReference type="PATRIC" id="fig|1286171.3.peg.1247"/>
<dbReference type="EMBL" id="CP007452">
    <property type="protein sequence ID" value="AHM56593.1"/>
    <property type="molecule type" value="Genomic_DNA"/>
</dbReference>
<dbReference type="Pfam" id="PF00488">
    <property type="entry name" value="MutS_V"/>
    <property type="match status" value="1"/>
</dbReference>
<dbReference type="PANTHER" id="PTHR11361:SF34">
    <property type="entry name" value="DNA MISMATCH REPAIR PROTEIN MSH1, MITOCHONDRIAL"/>
    <property type="match status" value="1"/>
</dbReference>
<proteinExistence type="inferred from homology"/>
<dbReference type="GO" id="GO:0030983">
    <property type="term" value="F:mismatched DNA binding"/>
    <property type="evidence" value="ECO:0007669"/>
    <property type="project" value="InterPro"/>
</dbReference>
<dbReference type="InterPro" id="IPR000432">
    <property type="entry name" value="DNA_mismatch_repair_MutS_C"/>
</dbReference>
<dbReference type="AlphaFoldDB" id="W8TFI5"/>
<keyword evidence="7 9" id="KW-0234">DNA repair</keyword>
<evidence type="ECO:0000256" key="6">
    <source>
        <dbReference type="ARBA" id="ARBA00023125"/>
    </source>
</evidence>
<dbReference type="Gene3D" id="3.30.420.110">
    <property type="entry name" value="MutS, connector domain"/>
    <property type="match status" value="1"/>
</dbReference>